<dbReference type="Proteomes" id="UP001163846">
    <property type="component" value="Unassembled WGS sequence"/>
</dbReference>
<evidence type="ECO:0000313" key="2">
    <source>
        <dbReference type="Proteomes" id="UP001163846"/>
    </source>
</evidence>
<reference evidence="1" key="1">
    <citation type="submission" date="2022-08" db="EMBL/GenBank/DDBJ databases">
        <authorList>
            <consortium name="DOE Joint Genome Institute"/>
            <person name="Min B."/>
            <person name="Riley R."/>
            <person name="Sierra-Patev S."/>
            <person name="Naranjo-Ortiz M."/>
            <person name="Looney B."/>
            <person name="Konkel Z."/>
            <person name="Slot J.C."/>
            <person name="Sakamoto Y."/>
            <person name="Steenwyk J.L."/>
            <person name="Rokas A."/>
            <person name="Carro J."/>
            <person name="Camarero S."/>
            <person name="Ferreira P."/>
            <person name="Molpeceres G."/>
            <person name="Ruiz-Duenas F.J."/>
            <person name="Serrano A."/>
            <person name="Henrissat B."/>
            <person name="Drula E."/>
            <person name="Hughes K.W."/>
            <person name="Mata J.L."/>
            <person name="Ishikawa N.K."/>
            <person name="Vargas-Isla R."/>
            <person name="Ushijima S."/>
            <person name="Smith C.A."/>
            <person name="Ahrendt S."/>
            <person name="Andreopoulos W."/>
            <person name="He G."/>
            <person name="Labutti K."/>
            <person name="Lipzen A."/>
            <person name="Ng V."/>
            <person name="Sandor L."/>
            <person name="Barry K."/>
            <person name="Martinez A.T."/>
            <person name="Xiao Y."/>
            <person name="Gibbons J.G."/>
            <person name="Terashima K."/>
            <person name="Hibbett D.S."/>
            <person name="Grigoriev I.V."/>
        </authorList>
    </citation>
    <scope>NUCLEOTIDE SEQUENCE</scope>
    <source>
        <strain evidence="1">TFB9207</strain>
    </source>
</reference>
<proteinExistence type="predicted"/>
<accession>A0AA38NWT4</accession>
<dbReference type="EMBL" id="MU807154">
    <property type="protein sequence ID" value="KAJ3831928.1"/>
    <property type="molecule type" value="Genomic_DNA"/>
</dbReference>
<evidence type="ECO:0008006" key="3">
    <source>
        <dbReference type="Google" id="ProtNLM"/>
    </source>
</evidence>
<name>A0AA38NWT4_9AGAR</name>
<protein>
    <recommendedName>
        <fullName evidence="3">Reverse transcriptase domain-containing protein</fullName>
    </recommendedName>
</protein>
<comment type="caution">
    <text evidence="1">The sequence shown here is derived from an EMBL/GenBank/DDBJ whole genome shotgun (WGS) entry which is preliminary data.</text>
</comment>
<evidence type="ECO:0000313" key="1">
    <source>
        <dbReference type="EMBL" id="KAJ3831928.1"/>
    </source>
</evidence>
<feature type="non-terminal residue" evidence="1">
    <location>
        <position position="55"/>
    </location>
</feature>
<gene>
    <name evidence="1" type="ORF">F5878DRAFT_497662</name>
</gene>
<organism evidence="1 2">
    <name type="scientific">Lentinula raphanica</name>
    <dbReference type="NCBI Taxonomy" id="153919"/>
    <lineage>
        <taxon>Eukaryota</taxon>
        <taxon>Fungi</taxon>
        <taxon>Dikarya</taxon>
        <taxon>Basidiomycota</taxon>
        <taxon>Agaricomycotina</taxon>
        <taxon>Agaricomycetes</taxon>
        <taxon>Agaricomycetidae</taxon>
        <taxon>Agaricales</taxon>
        <taxon>Marasmiineae</taxon>
        <taxon>Omphalotaceae</taxon>
        <taxon>Lentinula</taxon>
    </lineage>
</organism>
<feature type="non-terminal residue" evidence="1">
    <location>
        <position position="1"/>
    </location>
</feature>
<sequence length="55" mass="6268">GRVHLDFMLNFGVRSAPGIWGHVADAMAWILKHKGVQALLKWVDDFAFFRFPIGQ</sequence>
<keyword evidence="2" id="KW-1185">Reference proteome</keyword>
<dbReference type="AlphaFoldDB" id="A0AA38NWT4"/>